<protein>
    <submittedName>
        <fullName evidence="1">Uncharacterized protein</fullName>
    </submittedName>
</protein>
<name>A0A8C5ZQC0_MARMA</name>
<reference evidence="1" key="2">
    <citation type="submission" date="2025-09" db="UniProtKB">
        <authorList>
            <consortium name="Ensembl"/>
        </authorList>
    </citation>
    <scope>IDENTIFICATION</scope>
</reference>
<dbReference type="Ensembl" id="ENSMMMT00000020425.1">
    <property type="protein sequence ID" value="ENSMMMP00000017962.1"/>
    <property type="gene ID" value="ENSMMMG00000015939.1"/>
</dbReference>
<sequence>TYQLCFNGTRINTLTSFSMKLKLNRVQL</sequence>
<organism evidence="1 2">
    <name type="scientific">Marmota marmota marmota</name>
    <name type="common">Alpine marmot</name>
    <dbReference type="NCBI Taxonomy" id="9994"/>
    <lineage>
        <taxon>Eukaryota</taxon>
        <taxon>Metazoa</taxon>
        <taxon>Chordata</taxon>
        <taxon>Craniata</taxon>
        <taxon>Vertebrata</taxon>
        <taxon>Euteleostomi</taxon>
        <taxon>Mammalia</taxon>
        <taxon>Eutheria</taxon>
        <taxon>Euarchontoglires</taxon>
        <taxon>Glires</taxon>
        <taxon>Rodentia</taxon>
        <taxon>Sciuromorpha</taxon>
        <taxon>Sciuridae</taxon>
        <taxon>Xerinae</taxon>
        <taxon>Marmotini</taxon>
        <taxon>Marmota</taxon>
    </lineage>
</organism>
<accession>A0A8C5ZQC0</accession>
<dbReference type="AlphaFoldDB" id="A0A8C5ZQC0"/>
<evidence type="ECO:0000313" key="1">
    <source>
        <dbReference type="Ensembl" id="ENSMMMP00000017962.1"/>
    </source>
</evidence>
<reference evidence="1" key="1">
    <citation type="submission" date="2025-08" db="UniProtKB">
        <authorList>
            <consortium name="Ensembl"/>
        </authorList>
    </citation>
    <scope>IDENTIFICATION</scope>
</reference>
<evidence type="ECO:0000313" key="2">
    <source>
        <dbReference type="Proteomes" id="UP000694407"/>
    </source>
</evidence>
<dbReference type="GeneTree" id="ENSGT01130000279961"/>
<keyword evidence="2" id="KW-1185">Reference proteome</keyword>
<dbReference type="Proteomes" id="UP000694407">
    <property type="component" value="Unplaced"/>
</dbReference>
<proteinExistence type="predicted"/>